<dbReference type="AlphaFoldDB" id="W2RWF9"/>
<proteinExistence type="predicted"/>
<organism evidence="2 3">
    <name type="scientific">Cyphellophora europaea (strain CBS 101466)</name>
    <name type="common">Phialophora europaea</name>
    <dbReference type="NCBI Taxonomy" id="1220924"/>
    <lineage>
        <taxon>Eukaryota</taxon>
        <taxon>Fungi</taxon>
        <taxon>Dikarya</taxon>
        <taxon>Ascomycota</taxon>
        <taxon>Pezizomycotina</taxon>
        <taxon>Eurotiomycetes</taxon>
        <taxon>Chaetothyriomycetidae</taxon>
        <taxon>Chaetothyriales</taxon>
        <taxon>Cyphellophoraceae</taxon>
        <taxon>Cyphellophora</taxon>
    </lineage>
</organism>
<reference evidence="2 3" key="1">
    <citation type="submission" date="2013-03" db="EMBL/GenBank/DDBJ databases">
        <title>The Genome Sequence of Phialophora europaea CBS 101466.</title>
        <authorList>
            <consortium name="The Broad Institute Genomics Platform"/>
            <person name="Cuomo C."/>
            <person name="de Hoog S."/>
            <person name="Gorbushina A."/>
            <person name="Walker B."/>
            <person name="Young S.K."/>
            <person name="Zeng Q."/>
            <person name="Gargeya S."/>
            <person name="Fitzgerald M."/>
            <person name="Haas B."/>
            <person name="Abouelleil A."/>
            <person name="Allen A.W."/>
            <person name="Alvarado L."/>
            <person name="Arachchi H.M."/>
            <person name="Berlin A.M."/>
            <person name="Chapman S.B."/>
            <person name="Gainer-Dewar J."/>
            <person name="Goldberg J."/>
            <person name="Griggs A."/>
            <person name="Gujja S."/>
            <person name="Hansen M."/>
            <person name="Howarth C."/>
            <person name="Imamovic A."/>
            <person name="Ireland A."/>
            <person name="Larimer J."/>
            <person name="McCowan C."/>
            <person name="Murphy C."/>
            <person name="Pearson M."/>
            <person name="Poon T.W."/>
            <person name="Priest M."/>
            <person name="Roberts A."/>
            <person name="Saif S."/>
            <person name="Shea T."/>
            <person name="Sisk P."/>
            <person name="Sykes S."/>
            <person name="Wortman J."/>
            <person name="Nusbaum C."/>
            <person name="Birren B."/>
        </authorList>
    </citation>
    <scope>NUCLEOTIDE SEQUENCE [LARGE SCALE GENOMIC DNA]</scope>
    <source>
        <strain evidence="2 3">CBS 101466</strain>
    </source>
</reference>
<dbReference type="HOGENOM" id="CLU_574934_0_0_1"/>
<dbReference type="InParanoid" id="W2RWF9"/>
<dbReference type="EMBL" id="KB822720">
    <property type="protein sequence ID" value="ETN40655.1"/>
    <property type="molecule type" value="Genomic_DNA"/>
</dbReference>
<evidence type="ECO:0000313" key="3">
    <source>
        <dbReference type="Proteomes" id="UP000030752"/>
    </source>
</evidence>
<feature type="compositionally biased region" description="Basic and acidic residues" evidence="1">
    <location>
        <begin position="368"/>
        <end position="377"/>
    </location>
</feature>
<feature type="region of interest" description="Disordered" evidence="1">
    <location>
        <begin position="368"/>
        <end position="475"/>
    </location>
</feature>
<name>W2RWF9_CYPE1</name>
<evidence type="ECO:0000313" key="2">
    <source>
        <dbReference type="EMBL" id="ETN40655.1"/>
    </source>
</evidence>
<evidence type="ECO:0000256" key="1">
    <source>
        <dbReference type="SAM" id="MobiDB-lite"/>
    </source>
</evidence>
<sequence length="475" mass="54472">MPFQISHVPYWKSNGPFAGYIENRLPWDSDRECVRCQSEDRYYYLRQDIAIEEPKHVPLHLRNPLRQYFAMKEEGLLGLHNQERVNARWSQRPYQEATLRDHFGSQLYKAQLGWEDHFEVLRQQEERREVLGKPPLPWGDLDVGEYKLPPGPLPENPQREYLGATVIAFLNRLKEIRQEVSGIRDRHERNIQFFVRLRDFTQPLAVRALKFGERGSGSSISSNSTAADAWYRENPFPDRRSKPQRSWSPGGREYRPLKSITHILTGGTDMPKKSEDYIRQQRLKYPYPVPDAIPAFDKAHIEFDRQCAAEYKVEGQWKCRNIVNCTITDRILKGDFDSVSAFVLGNVRADYDFLMFMARNEHDFYERTGKEKGRADDESATTADESSIAESGTTVGRSAALNIRTRPGPSSSVASSQLTGTGTRSRFTDTDVSYATSRDSEAASQLSEASRAGHGRGRRHYDDEDEDSDSDTTEA</sequence>
<protein>
    <submittedName>
        <fullName evidence="2">Uncharacterized protein</fullName>
    </submittedName>
</protein>
<feature type="compositionally biased region" description="Polar residues" evidence="1">
    <location>
        <begin position="408"/>
        <end position="446"/>
    </location>
</feature>
<feature type="compositionally biased region" description="Polar residues" evidence="1">
    <location>
        <begin position="380"/>
        <end position="396"/>
    </location>
</feature>
<feature type="region of interest" description="Disordered" evidence="1">
    <location>
        <begin position="233"/>
        <end position="254"/>
    </location>
</feature>
<dbReference type="GeneID" id="19972273"/>
<accession>W2RWF9</accession>
<keyword evidence="3" id="KW-1185">Reference proteome</keyword>
<feature type="compositionally biased region" description="Acidic residues" evidence="1">
    <location>
        <begin position="463"/>
        <end position="475"/>
    </location>
</feature>
<dbReference type="VEuPathDB" id="FungiDB:HMPREF1541_04934"/>
<dbReference type="RefSeq" id="XP_008717498.1">
    <property type="nucleotide sequence ID" value="XM_008719276.1"/>
</dbReference>
<dbReference type="Proteomes" id="UP000030752">
    <property type="component" value="Unassembled WGS sequence"/>
</dbReference>
<gene>
    <name evidence="2" type="ORF">HMPREF1541_04934</name>
</gene>